<dbReference type="KEGG" id="lpb:SH83_10360"/>
<reference evidence="1 2" key="1">
    <citation type="submission" date="2016-03" db="EMBL/GenBank/DDBJ databases">
        <title>Comparative genomics of 54 Lactobacillus plantarum strains reveals genomic uncoupling from niche constraints.</title>
        <authorList>
            <person name="Martino M.E."/>
        </authorList>
    </citation>
    <scope>NUCLEOTIDE SEQUENCE [LARGE SCALE GENOMIC DNA]</scope>
    <source>
        <strain evidence="1 2">19.1</strain>
    </source>
</reference>
<gene>
    <name evidence="1" type="ORF">Lp19_2553</name>
</gene>
<dbReference type="PATRIC" id="fig|1590.144.peg.2127"/>
<dbReference type="EMBL" id="LUXM01000033">
    <property type="protein sequence ID" value="KZU94579.1"/>
    <property type="molecule type" value="Genomic_DNA"/>
</dbReference>
<comment type="caution">
    <text evidence="1">The sequence shown here is derived from an EMBL/GenBank/DDBJ whole genome shotgun (WGS) entry which is preliminary data.</text>
</comment>
<dbReference type="AlphaFoldDB" id="A0A165EA90"/>
<name>A0A165EA90_LACPN</name>
<dbReference type="Proteomes" id="UP000076882">
    <property type="component" value="Unassembled WGS sequence"/>
</dbReference>
<proteinExistence type="predicted"/>
<evidence type="ECO:0000313" key="2">
    <source>
        <dbReference type="Proteomes" id="UP000076882"/>
    </source>
</evidence>
<protein>
    <recommendedName>
        <fullName evidence="3">Prophage protein</fullName>
    </recommendedName>
</protein>
<sequence>MAYVFDKGTVEQKNFMASEKFVSFSRQVDNTSYAVKTDAFGHKVIPAGTIYPTNDAKAEGVTINEVDVTHGPQMVGVIVEGYLFGQRLPVAPTAEAITALKKITFTDTDAAAVSQA</sequence>
<accession>A0A165EA90</accession>
<evidence type="ECO:0000313" key="1">
    <source>
        <dbReference type="EMBL" id="KZU94579.1"/>
    </source>
</evidence>
<organism evidence="1 2">
    <name type="scientific">Lactiplantibacillus plantarum</name>
    <name type="common">Lactobacillus plantarum</name>
    <dbReference type="NCBI Taxonomy" id="1590"/>
    <lineage>
        <taxon>Bacteria</taxon>
        <taxon>Bacillati</taxon>
        <taxon>Bacillota</taxon>
        <taxon>Bacilli</taxon>
        <taxon>Lactobacillales</taxon>
        <taxon>Lactobacillaceae</taxon>
        <taxon>Lactiplantibacillus</taxon>
    </lineage>
</organism>
<evidence type="ECO:0008006" key="3">
    <source>
        <dbReference type="Google" id="ProtNLM"/>
    </source>
</evidence>
<dbReference type="RefSeq" id="WP_024971555.1">
    <property type="nucleotide sequence ID" value="NZ_CP010528.1"/>
</dbReference>